<gene>
    <name evidence="1" type="ORF">Tci_927903</name>
</gene>
<reference evidence="1" key="1">
    <citation type="journal article" date="2019" name="Sci. Rep.">
        <title>Draft genome of Tanacetum cinerariifolium, the natural source of mosquito coil.</title>
        <authorList>
            <person name="Yamashiro T."/>
            <person name="Shiraishi A."/>
            <person name="Satake H."/>
            <person name="Nakayama K."/>
        </authorList>
    </citation>
    <scope>NUCLEOTIDE SEQUENCE</scope>
</reference>
<dbReference type="AlphaFoldDB" id="A0A699XHD8"/>
<evidence type="ECO:0000313" key="1">
    <source>
        <dbReference type="EMBL" id="GFD55934.1"/>
    </source>
</evidence>
<protein>
    <submittedName>
        <fullName evidence="1">Uncharacterized protein</fullName>
    </submittedName>
</protein>
<feature type="non-terminal residue" evidence="1">
    <location>
        <position position="1"/>
    </location>
</feature>
<name>A0A699XHD8_TANCI</name>
<accession>A0A699XHD8</accession>
<sequence length="92" mass="10051">DQERSADIVSGDNPSRWRQGEKRVVIHADREQPPGIPAQNAQRRLAENEVGCRHAPGHAEDAGDATEEHLPGTWIAGKACHHDAGVPRLNHV</sequence>
<organism evidence="1">
    <name type="scientific">Tanacetum cinerariifolium</name>
    <name type="common">Dalmatian daisy</name>
    <name type="synonym">Chrysanthemum cinerariifolium</name>
    <dbReference type="NCBI Taxonomy" id="118510"/>
    <lineage>
        <taxon>Eukaryota</taxon>
        <taxon>Viridiplantae</taxon>
        <taxon>Streptophyta</taxon>
        <taxon>Embryophyta</taxon>
        <taxon>Tracheophyta</taxon>
        <taxon>Spermatophyta</taxon>
        <taxon>Magnoliopsida</taxon>
        <taxon>eudicotyledons</taxon>
        <taxon>Gunneridae</taxon>
        <taxon>Pentapetalae</taxon>
        <taxon>asterids</taxon>
        <taxon>campanulids</taxon>
        <taxon>Asterales</taxon>
        <taxon>Asteraceae</taxon>
        <taxon>Asteroideae</taxon>
        <taxon>Anthemideae</taxon>
        <taxon>Anthemidinae</taxon>
        <taxon>Tanacetum</taxon>
    </lineage>
</organism>
<comment type="caution">
    <text evidence="1">The sequence shown here is derived from an EMBL/GenBank/DDBJ whole genome shotgun (WGS) entry which is preliminary data.</text>
</comment>
<feature type="non-terminal residue" evidence="1">
    <location>
        <position position="92"/>
    </location>
</feature>
<dbReference type="EMBL" id="BKCJ011823564">
    <property type="protein sequence ID" value="GFD55934.1"/>
    <property type="molecule type" value="Genomic_DNA"/>
</dbReference>
<proteinExistence type="predicted"/>